<dbReference type="Proteomes" id="UP000182345">
    <property type="component" value="Unassembled WGS sequence"/>
</dbReference>
<dbReference type="SMART" id="SM00857">
    <property type="entry name" value="Resolvase"/>
    <property type="match status" value="1"/>
</dbReference>
<evidence type="ECO:0000259" key="1">
    <source>
        <dbReference type="PROSITE" id="PS51736"/>
    </source>
</evidence>
<name>A0A1J4S179_9BACT</name>
<dbReference type="Gene3D" id="3.90.1750.20">
    <property type="entry name" value="Putative Large Serine Recombinase, Chain B, Domain 2"/>
    <property type="match status" value="1"/>
</dbReference>
<dbReference type="GO" id="GO:0003677">
    <property type="term" value="F:DNA binding"/>
    <property type="evidence" value="ECO:0007669"/>
    <property type="project" value="InterPro"/>
</dbReference>
<dbReference type="PANTHER" id="PTHR30461:SF23">
    <property type="entry name" value="DNA RECOMBINASE-RELATED"/>
    <property type="match status" value="1"/>
</dbReference>
<dbReference type="AlphaFoldDB" id="A0A1J4S179"/>
<dbReference type="SUPFAM" id="SSF53041">
    <property type="entry name" value="Resolvase-like"/>
    <property type="match status" value="1"/>
</dbReference>
<dbReference type="PANTHER" id="PTHR30461">
    <property type="entry name" value="DNA-INVERTASE FROM LAMBDOID PROPHAGE"/>
    <property type="match status" value="1"/>
</dbReference>
<comment type="caution">
    <text evidence="2">The sequence shown here is derived from an EMBL/GenBank/DDBJ whole genome shotgun (WGS) entry which is preliminary data.</text>
</comment>
<dbReference type="EMBL" id="MNUK01000030">
    <property type="protein sequence ID" value="OIN91942.1"/>
    <property type="molecule type" value="Genomic_DNA"/>
</dbReference>
<protein>
    <recommendedName>
        <fullName evidence="1">Resolvase/invertase-type recombinase catalytic domain-containing protein</fullName>
    </recommendedName>
</protein>
<accession>A0A1J4S179</accession>
<reference evidence="2 3" key="1">
    <citation type="journal article" date="2016" name="Environ. Microbiol.">
        <title>Genomic resolution of a cold subsurface aquifer community provides metabolic insights for novel microbes adapted to high CO concentrations.</title>
        <authorList>
            <person name="Probst A.J."/>
            <person name="Castelle C.J."/>
            <person name="Singh A."/>
            <person name="Brown C.T."/>
            <person name="Anantharaman K."/>
            <person name="Sharon I."/>
            <person name="Hug L.A."/>
            <person name="Burstein D."/>
            <person name="Emerson J.B."/>
            <person name="Thomas B.C."/>
            <person name="Banfield J.F."/>
        </authorList>
    </citation>
    <scope>NUCLEOTIDE SEQUENCE [LARGE SCALE GENOMIC DNA]</scope>
    <source>
        <strain evidence="2">CG1_02_44_10</strain>
    </source>
</reference>
<evidence type="ECO:0000313" key="3">
    <source>
        <dbReference type="Proteomes" id="UP000182345"/>
    </source>
</evidence>
<sequence length="530" mass="60586">MFKPKTPKKRYILYARKSTTSEDRQVASIESQIEAMQKVADEHNLSVVDVMSESGSGFKVGRKTFNQMLEKIEGGEADGIVVWKLSRLSRNPDDAGRIMGMLQRGQIKHIRTVERNWMPDDNVMMMYVEFGMTNQFSRDLSTDTKRGLIKKAERGWAPFAVLPLGYMHSPYKKLGEEEIIIDEPNFTMMSEALRSVASKQRTPIEAYEHLVEIGVKGKKGKPLPHSTYYDLLSHPMYSGQFEYPEGSGIMYQSKAPTAMTPEEYESILVVLGKKDKPRPQTHFVPYAGLIKCGECGCSIIGDPKHKIQLNGNTHDYMYYRCTKKRGACAQPHTAVDKLENQYRDILASITIPEAFHEWAIAEIKKDQEKLIADRGQTLVMQRKEYDACLKQMDTLVEKYLEGKVPDDYYNRHLAELEQKSELLKTIADGVDQRVHERLEEIDRDLAFAVTACRRFAEGDDTVKREIISYLGSNLVLTNKLLDIELKRPLEQVQKIAKNIVAVSKRFEPLEKIDNKAQFMNYLTYNPVMGG</sequence>
<dbReference type="GO" id="GO:0000150">
    <property type="term" value="F:DNA strand exchange activity"/>
    <property type="evidence" value="ECO:0007669"/>
    <property type="project" value="InterPro"/>
</dbReference>
<dbReference type="Pfam" id="PF00239">
    <property type="entry name" value="Resolvase"/>
    <property type="match status" value="1"/>
</dbReference>
<feature type="domain" description="Resolvase/invertase-type recombinase catalytic" evidence="1">
    <location>
        <begin position="10"/>
        <end position="163"/>
    </location>
</feature>
<dbReference type="CDD" id="cd00338">
    <property type="entry name" value="Ser_Recombinase"/>
    <property type="match status" value="1"/>
</dbReference>
<evidence type="ECO:0000313" key="2">
    <source>
        <dbReference type="EMBL" id="OIN91942.1"/>
    </source>
</evidence>
<dbReference type="InterPro" id="IPR006119">
    <property type="entry name" value="Resolv_N"/>
</dbReference>
<dbReference type="PROSITE" id="PS51736">
    <property type="entry name" value="RECOMBINASES_3"/>
    <property type="match status" value="1"/>
</dbReference>
<gene>
    <name evidence="2" type="ORF">AUJ42_01100</name>
</gene>
<dbReference type="Pfam" id="PF13408">
    <property type="entry name" value="Zn_ribbon_recom"/>
    <property type="match status" value="1"/>
</dbReference>
<dbReference type="InterPro" id="IPR036162">
    <property type="entry name" value="Resolvase-like_N_sf"/>
</dbReference>
<dbReference type="InterPro" id="IPR038109">
    <property type="entry name" value="DNA_bind_recomb_sf"/>
</dbReference>
<dbReference type="Gene3D" id="3.40.50.1390">
    <property type="entry name" value="Resolvase, N-terminal catalytic domain"/>
    <property type="match status" value="1"/>
</dbReference>
<dbReference type="InterPro" id="IPR050639">
    <property type="entry name" value="SSR_resolvase"/>
</dbReference>
<dbReference type="InterPro" id="IPR025827">
    <property type="entry name" value="Zn_ribbon_recom_dom"/>
</dbReference>
<proteinExistence type="predicted"/>
<organism evidence="2 3">
    <name type="scientific">Candidatus Collierbacteria bacterium CG1_02_44_10</name>
    <dbReference type="NCBI Taxonomy" id="1805087"/>
    <lineage>
        <taxon>Bacteria</taxon>
        <taxon>Candidatus Collieribacteriota</taxon>
    </lineage>
</organism>